<comment type="caution">
    <text evidence="2">The sequence shown here is derived from an EMBL/GenBank/DDBJ whole genome shotgun (WGS) entry which is preliminary data.</text>
</comment>
<reference evidence="2 3" key="1">
    <citation type="submission" date="2019-06" db="EMBL/GenBank/DDBJ databases">
        <title>Sequencing the genomes of 1000 actinobacteria strains.</title>
        <authorList>
            <person name="Klenk H.-P."/>
        </authorList>
    </citation>
    <scope>NUCLEOTIDE SEQUENCE [LARGE SCALE GENOMIC DNA]</scope>
    <source>
        <strain evidence="2 3">DSM 10596</strain>
    </source>
</reference>
<protein>
    <recommendedName>
        <fullName evidence="4">Tetratricopeptide repeat protein</fullName>
    </recommendedName>
</protein>
<evidence type="ECO:0008006" key="4">
    <source>
        <dbReference type="Google" id="ProtNLM"/>
    </source>
</evidence>
<proteinExistence type="predicted"/>
<keyword evidence="3" id="KW-1185">Reference proteome</keyword>
<name>A0A542SLN4_9MICO</name>
<organism evidence="2 3">
    <name type="scientific">Rarobacter incanus</name>
    <dbReference type="NCBI Taxonomy" id="153494"/>
    <lineage>
        <taxon>Bacteria</taxon>
        <taxon>Bacillati</taxon>
        <taxon>Actinomycetota</taxon>
        <taxon>Actinomycetes</taxon>
        <taxon>Micrococcales</taxon>
        <taxon>Rarobacteraceae</taxon>
        <taxon>Rarobacter</taxon>
    </lineage>
</organism>
<evidence type="ECO:0000313" key="3">
    <source>
        <dbReference type="Proteomes" id="UP000316181"/>
    </source>
</evidence>
<dbReference type="EMBL" id="VFNV01000001">
    <property type="protein sequence ID" value="TQK75540.1"/>
    <property type="molecule type" value="Genomic_DNA"/>
</dbReference>
<feature type="region of interest" description="Disordered" evidence="1">
    <location>
        <begin position="89"/>
        <end position="138"/>
    </location>
</feature>
<dbReference type="AlphaFoldDB" id="A0A542SLN4"/>
<sequence>MRPDALIELGIVVAGARGDQGQYDAGLAILSDFAHARKLPTQYAVRIAEARAGLLRLAGRTDEAEQIEAKFELDRLAAEDDEEIIVFEVPADDDEIDAGAAEPDPVSIEDEAPADQSAGTADEGGACEDPAREDDETE</sequence>
<evidence type="ECO:0000256" key="1">
    <source>
        <dbReference type="SAM" id="MobiDB-lite"/>
    </source>
</evidence>
<gene>
    <name evidence="2" type="ORF">FB389_0170</name>
</gene>
<accession>A0A542SLN4</accession>
<dbReference type="Proteomes" id="UP000316181">
    <property type="component" value="Unassembled WGS sequence"/>
</dbReference>
<evidence type="ECO:0000313" key="2">
    <source>
        <dbReference type="EMBL" id="TQK75540.1"/>
    </source>
</evidence>